<dbReference type="SUPFAM" id="SSF48726">
    <property type="entry name" value="Immunoglobulin"/>
    <property type="match status" value="2"/>
</dbReference>
<dbReference type="EnsemblMetazoa" id="G6683.5">
    <property type="protein sequence ID" value="G6683.5:cds"/>
    <property type="gene ID" value="G6683"/>
</dbReference>
<keyword evidence="2" id="KW-1015">Disulfide bond</keyword>
<dbReference type="InterPro" id="IPR013783">
    <property type="entry name" value="Ig-like_fold"/>
</dbReference>
<evidence type="ECO:0000259" key="5">
    <source>
        <dbReference type="PROSITE" id="PS50835"/>
    </source>
</evidence>
<evidence type="ECO:0000256" key="4">
    <source>
        <dbReference type="ARBA" id="ARBA00023319"/>
    </source>
</evidence>
<protein>
    <recommendedName>
        <fullName evidence="5">Ig-like domain-containing protein</fullName>
    </recommendedName>
</protein>
<dbReference type="PANTHER" id="PTHR44337">
    <property type="entry name" value="CARCINOEMBRYONIC ANTIGEN-RELATED CELL ADHESION MOLECULE 8"/>
    <property type="match status" value="1"/>
</dbReference>
<sequence>MQTIALILQNDNRIILNCTYNKEKEEAISQRNIKWQKQIGDEFKDIAVFSPPGGQQPFIEKKMQNFYNNRTELIGPNTSLAAVMIIKDPVCGDGGTYRCWIQYYSDSSIKEKTNQTVVEFDYGPDEPLIKLLPPKSEFFVGEPLTIQCRTVSNPPPVFTWRFQPHNKSEETLIKPSYDKSKLVFDSLKVTDFGTYICTGVNPNRSNAPNASAFIAVSPSSNAIPEDTHGEYSSPRDLMEMREHSLLLTHHNEPDGYTTTQDVVQYAAVQKKPTKDQVSDENVYDSAWNSDNVFFKLRPETQGPHRSPEQQ</sequence>
<organism evidence="6 7">
    <name type="scientific">Magallana gigas</name>
    <name type="common">Pacific oyster</name>
    <name type="synonym">Crassostrea gigas</name>
    <dbReference type="NCBI Taxonomy" id="29159"/>
    <lineage>
        <taxon>Eukaryota</taxon>
        <taxon>Metazoa</taxon>
        <taxon>Spiralia</taxon>
        <taxon>Lophotrochozoa</taxon>
        <taxon>Mollusca</taxon>
        <taxon>Bivalvia</taxon>
        <taxon>Autobranchia</taxon>
        <taxon>Pteriomorphia</taxon>
        <taxon>Ostreida</taxon>
        <taxon>Ostreoidea</taxon>
        <taxon>Ostreidae</taxon>
        <taxon>Magallana</taxon>
    </lineage>
</organism>
<dbReference type="Proteomes" id="UP000005408">
    <property type="component" value="Unassembled WGS sequence"/>
</dbReference>
<keyword evidence="7" id="KW-1185">Reference proteome</keyword>
<evidence type="ECO:0000313" key="7">
    <source>
        <dbReference type="Proteomes" id="UP000005408"/>
    </source>
</evidence>
<dbReference type="PROSITE" id="PS50835">
    <property type="entry name" value="IG_LIKE"/>
    <property type="match status" value="1"/>
</dbReference>
<keyword evidence="3" id="KW-0325">Glycoprotein</keyword>
<dbReference type="AlphaFoldDB" id="A0A8W8NF94"/>
<evidence type="ECO:0000313" key="6">
    <source>
        <dbReference type="EnsemblMetazoa" id="G6683.5:cds"/>
    </source>
</evidence>
<dbReference type="InterPro" id="IPR007110">
    <property type="entry name" value="Ig-like_dom"/>
</dbReference>
<evidence type="ECO:0000256" key="2">
    <source>
        <dbReference type="ARBA" id="ARBA00023157"/>
    </source>
</evidence>
<feature type="domain" description="Ig-like" evidence="5">
    <location>
        <begin position="127"/>
        <end position="215"/>
    </location>
</feature>
<dbReference type="InterPro" id="IPR003598">
    <property type="entry name" value="Ig_sub2"/>
</dbReference>
<accession>A0A8W8NF94</accession>
<keyword evidence="1" id="KW-0732">Signal</keyword>
<dbReference type="Gene3D" id="2.60.40.10">
    <property type="entry name" value="Immunoglobulins"/>
    <property type="match status" value="2"/>
</dbReference>
<dbReference type="InterPro" id="IPR003599">
    <property type="entry name" value="Ig_sub"/>
</dbReference>
<evidence type="ECO:0000256" key="3">
    <source>
        <dbReference type="ARBA" id="ARBA00023180"/>
    </source>
</evidence>
<dbReference type="Pfam" id="PF13927">
    <property type="entry name" value="Ig_3"/>
    <property type="match status" value="1"/>
</dbReference>
<reference evidence="6" key="1">
    <citation type="submission" date="2022-08" db="UniProtKB">
        <authorList>
            <consortium name="EnsemblMetazoa"/>
        </authorList>
    </citation>
    <scope>IDENTIFICATION</scope>
    <source>
        <strain evidence="6">05x7-T-G4-1.051#20</strain>
    </source>
</reference>
<name>A0A8W8NF94_MAGGI</name>
<dbReference type="PANTHER" id="PTHR44337:SF8">
    <property type="entry name" value="IMMUNOGLOBULIN SUBTYPE DOMAIN-CONTAINING PROTEIN"/>
    <property type="match status" value="1"/>
</dbReference>
<dbReference type="CDD" id="cd00096">
    <property type="entry name" value="Ig"/>
    <property type="match status" value="1"/>
</dbReference>
<dbReference type="SMART" id="SM00408">
    <property type="entry name" value="IGc2"/>
    <property type="match status" value="1"/>
</dbReference>
<proteinExistence type="predicted"/>
<dbReference type="SMART" id="SM00409">
    <property type="entry name" value="IG"/>
    <property type="match status" value="2"/>
</dbReference>
<dbReference type="InterPro" id="IPR036179">
    <property type="entry name" value="Ig-like_dom_sf"/>
</dbReference>
<evidence type="ECO:0000256" key="1">
    <source>
        <dbReference type="ARBA" id="ARBA00022729"/>
    </source>
</evidence>
<keyword evidence="4" id="KW-0393">Immunoglobulin domain</keyword>
<dbReference type="InterPro" id="IPR052598">
    <property type="entry name" value="IgSF_CEA-related"/>
</dbReference>